<evidence type="ECO:0000313" key="1">
    <source>
        <dbReference type="EMBL" id="CAA6830186.1"/>
    </source>
</evidence>
<dbReference type="EMBL" id="CACVAQ010000540">
    <property type="protein sequence ID" value="CAA6830186.1"/>
    <property type="molecule type" value="Genomic_DNA"/>
</dbReference>
<dbReference type="SUPFAM" id="SSF53756">
    <property type="entry name" value="UDP-Glycosyltransferase/glycogen phosphorylase"/>
    <property type="match status" value="1"/>
</dbReference>
<sequence>MKILLTGHMSFNLMVQFYGLLRKELPQAHIALYGLNRPGGSLTLEDYQQFDEVIMPPVVDPEMIKKGILGLKWLRLLTKADVWFCLKQLLRFRLKSIYTRLYTLLEREDKEAQLFGKFAPFDIVNIHYLSPGYLKQVKYVQPHQKLALSFWGSDLFQETGKATYGIQLDALNQAHAISLHTPEMEQIFLSKFGRHLKEKIYRTIFGCHQERFNLLTNLEQQTEKLKAFRLKHKIPTNKLVIQIGYSGGAGHQHLAIIDSLMQFSKMLKDKVFLLVPTTYNNQDAEYFEKLKTKLENSIFEVAHLTEYLSDEEVLMLPIVSNIHINVRDADALNNAMIEALYSGNLLITGAWLPYGVFKRRKIVFAEVEYITEIGAAIMAYCEHSNEVYQLTENPRLTKEAFSMQNHIVNWGNMYKELY</sequence>
<reference evidence="1" key="1">
    <citation type="submission" date="2020-01" db="EMBL/GenBank/DDBJ databases">
        <authorList>
            <person name="Meier V. D."/>
            <person name="Meier V D."/>
        </authorList>
    </citation>
    <scope>NUCLEOTIDE SEQUENCE</scope>
    <source>
        <strain evidence="1">HLG_WM_MAG_10</strain>
    </source>
</reference>
<dbReference type="AlphaFoldDB" id="A0A6S6UAC4"/>
<organism evidence="1">
    <name type="scientific">uncultured Aureispira sp</name>
    <dbReference type="NCBI Taxonomy" id="1331704"/>
    <lineage>
        <taxon>Bacteria</taxon>
        <taxon>Pseudomonadati</taxon>
        <taxon>Bacteroidota</taxon>
        <taxon>Saprospiria</taxon>
        <taxon>Saprospirales</taxon>
        <taxon>Saprospiraceae</taxon>
        <taxon>Aureispira</taxon>
        <taxon>environmental samples</taxon>
    </lineage>
</organism>
<accession>A0A6S6UAC4</accession>
<proteinExistence type="predicted"/>
<gene>
    <name evidence="1" type="ORF">HELGO_WM26849</name>
</gene>
<name>A0A6S6UAC4_9BACT</name>
<protein>
    <submittedName>
        <fullName evidence="1">Uncharacterized protein</fullName>
    </submittedName>
</protein>